<dbReference type="Pfam" id="PF02470">
    <property type="entry name" value="MlaD"/>
    <property type="match status" value="1"/>
</dbReference>
<feature type="domain" description="Mce/MlaD" evidence="3">
    <location>
        <begin position="47"/>
        <end position="121"/>
    </location>
</feature>
<keyword evidence="2" id="KW-0812">Transmembrane</keyword>
<dbReference type="AlphaFoldDB" id="A0A7I7KZC1"/>
<dbReference type="InterPro" id="IPR003399">
    <property type="entry name" value="Mce/MlaD"/>
</dbReference>
<keyword evidence="2" id="KW-1133">Transmembrane helix</keyword>
<proteinExistence type="predicted"/>
<feature type="region of interest" description="Disordered" evidence="1">
    <location>
        <begin position="457"/>
        <end position="514"/>
    </location>
</feature>
<feature type="compositionally biased region" description="Pro residues" evidence="1">
    <location>
        <begin position="483"/>
        <end position="506"/>
    </location>
</feature>
<protein>
    <submittedName>
        <fullName evidence="5">Mce family protein Mce1D</fullName>
    </submittedName>
</protein>
<keyword evidence="2" id="KW-0472">Membrane</keyword>
<feature type="transmembrane region" description="Helical" evidence="2">
    <location>
        <begin position="20"/>
        <end position="41"/>
    </location>
</feature>
<dbReference type="RefSeq" id="WP_163778149.1">
    <property type="nucleotide sequence ID" value="NZ_AP022569.1"/>
</dbReference>
<organism evidence="5 6">
    <name type="scientific">Mycobacterium cookii</name>
    <dbReference type="NCBI Taxonomy" id="1775"/>
    <lineage>
        <taxon>Bacteria</taxon>
        <taxon>Bacillati</taxon>
        <taxon>Actinomycetota</taxon>
        <taxon>Actinomycetes</taxon>
        <taxon>Mycobacteriales</taxon>
        <taxon>Mycobacteriaceae</taxon>
        <taxon>Mycobacterium</taxon>
    </lineage>
</organism>
<dbReference type="PANTHER" id="PTHR33371">
    <property type="entry name" value="INTERMEMBRANE PHOSPHOLIPID TRANSPORT SYSTEM BINDING PROTEIN MLAD-RELATED"/>
    <property type="match status" value="1"/>
</dbReference>
<dbReference type="KEGG" id="mcoo:MCOO_34400"/>
<reference evidence="5 6" key="1">
    <citation type="journal article" date="2019" name="Emerg. Microbes Infect.">
        <title>Comprehensive subspecies identification of 175 nontuberculous mycobacteria species based on 7547 genomic profiles.</title>
        <authorList>
            <person name="Matsumoto Y."/>
            <person name="Kinjo T."/>
            <person name="Motooka D."/>
            <person name="Nabeya D."/>
            <person name="Jung N."/>
            <person name="Uechi K."/>
            <person name="Horii T."/>
            <person name="Iida T."/>
            <person name="Fujita J."/>
            <person name="Nakamura S."/>
        </authorList>
    </citation>
    <scope>NUCLEOTIDE SEQUENCE [LARGE SCALE GENOMIC DNA]</scope>
    <source>
        <strain evidence="5 6">JCM 12404</strain>
    </source>
</reference>
<name>A0A7I7KZC1_9MYCO</name>
<dbReference type="PANTHER" id="PTHR33371:SF4">
    <property type="entry name" value="INTERMEMBRANE PHOSPHOLIPID TRANSPORT SYSTEM BINDING PROTEIN MLAD"/>
    <property type="match status" value="1"/>
</dbReference>
<dbReference type="InterPro" id="IPR005693">
    <property type="entry name" value="Mce"/>
</dbReference>
<evidence type="ECO:0000259" key="4">
    <source>
        <dbReference type="Pfam" id="PF11887"/>
    </source>
</evidence>
<evidence type="ECO:0000313" key="6">
    <source>
        <dbReference type="Proteomes" id="UP000465866"/>
    </source>
</evidence>
<dbReference type="InterPro" id="IPR024516">
    <property type="entry name" value="Mce_C"/>
</dbReference>
<evidence type="ECO:0000256" key="2">
    <source>
        <dbReference type="SAM" id="Phobius"/>
    </source>
</evidence>
<keyword evidence="6" id="KW-1185">Reference proteome</keyword>
<dbReference type="InterPro" id="IPR052336">
    <property type="entry name" value="MlaD_Phospholipid_Transporter"/>
</dbReference>
<evidence type="ECO:0000259" key="3">
    <source>
        <dbReference type="Pfam" id="PF02470"/>
    </source>
</evidence>
<dbReference type="EMBL" id="AP022569">
    <property type="protein sequence ID" value="BBX47425.1"/>
    <property type="molecule type" value="Genomic_DNA"/>
</dbReference>
<dbReference type="Proteomes" id="UP000465866">
    <property type="component" value="Chromosome"/>
</dbReference>
<dbReference type="NCBIfam" id="TIGR00996">
    <property type="entry name" value="Mtu_fam_mce"/>
    <property type="match status" value="1"/>
</dbReference>
<dbReference type="GO" id="GO:0005576">
    <property type="term" value="C:extracellular region"/>
    <property type="evidence" value="ECO:0007669"/>
    <property type="project" value="TreeGrafter"/>
</dbReference>
<gene>
    <name evidence="5" type="primary">mce1D_1</name>
    <name evidence="5" type="ORF">MCOO_34400</name>
</gene>
<evidence type="ECO:0000256" key="1">
    <source>
        <dbReference type="SAM" id="MobiDB-lite"/>
    </source>
</evidence>
<sequence>MSTIFDIQKLRLPRVSKTAAIIGSLVVTLGLVAAGIGWQLYDKLINNTVVVYFPAVNALYVGDKVQIMGIRVGSIDKIEPTGDRMKVTFHYRNKYKVPANASAVVLNPTLVASRSIQLEPPYKGGPVMADRAVIPIERTQVPVEWDELRNSVTHIIDKLGPTKDQPKGPFGDVIEAFADGLAGKGEQINTTLNSLSNALSTLDEGRGDFFGVLKSLAMFVNALHQDDQQFVELNTDLAQLSDNLTSSDQAAANAIRDTDSLLSTAQQFLTENRDALAHDVDNLNDLTTTIMQPEPRDGLETALHILPNMAANVLAIYEPAHGSLSGVAAFTNFANPMEFICSVIQAGSRLGYQDSAELCAQYLAPILDAIKFNYFPYGINLFSVADVLPKNVAYSEPRLQPPPGFKDTTVPGIFSPDTQWSHRNSEPGWIVAPGMQGVQVQPATRNLLTAASLAELMGGPDIPPPPAGHTMTGPPNAYDENNPLPPPWYPQPLPSPGPPPPPPGPPLGAAEAHP</sequence>
<evidence type="ECO:0000313" key="5">
    <source>
        <dbReference type="EMBL" id="BBX47425.1"/>
    </source>
</evidence>
<feature type="domain" description="Mammalian cell entry C-terminal" evidence="4">
    <location>
        <begin position="128"/>
        <end position="291"/>
    </location>
</feature>
<accession>A0A7I7KZC1</accession>
<dbReference type="Pfam" id="PF11887">
    <property type="entry name" value="Mce4_CUP1"/>
    <property type="match status" value="1"/>
</dbReference>